<name>A0A7I8LM73_SPIIN</name>
<dbReference type="OrthoDB" id="767234at2759"/>
<protein>
    <submittedName>
        <fullName evidence="2">Uncharacterized protein</fullName>
    </submittedName>
</protein>
<evidence type="ECO:0000313" key="2">
    <source>
        <dbReference type="EMBL" id="CAA7410344.1"/>
    </source>
</evidence>
<dbReference type="EMBL" id="LR746280">
    <property type="protein sequence ID" value="CAA7410344.1"/>
    <property type="molecule type" value="Genomic_DNA"/>
</dbReference>
<feature type="region of interest" description="Disordered" evidence="1">
    <location>
        <begin position="127"/>
        <end position="152"/>
    </location>
</feature>
<gene>
    <name evidence="2" type="ORF">SI8410_17021022</name>
</gene>
<evidence type="ECO:0000313" key="3">
    <source>
        <dbReference type="Proteomes" id="UP000663760"/>
    </source>
</evidence>
<accession>A0A7I8LM73</accession>
<feature type="compositionally biased region" description="Polar residues" evidence="1">
    <location>
        <begin position="127"/>
        <end position="137"/>
    </location>
</feature>
<dbReference type="Proteomes" id="UP000663760">
    <property type="component" value="Chromosome 17"/>
</dbReference>
<keyword evidence="3" id="KW-1185">Reference proteome</keyword>
<organism evidence="2 3">
    <name type="scientific">Spirodela intermedia</name>
    <name type="common">Intermediate duckweed</name>
    <dbReference type="NCBI Taxonomy" id="51605"/>
    <lineage>
        <taxon>Eukaryota</taxon>
        <taxon>Viridiplantae</taxon>
        <taxon>Streptophyta</taxon>
        <taxon>Embryophyta</taxon>
        <taxon>Tracheophyta</taxon>
        <taxon>Spermatophyta</taxon>
        <taxon>Magnoliopsida</taxon>
        <taxon>Liliopsida</taxon>
        <taxon>Araceae</taxon>
        <taxon>Lemnoideae</taxon>
        <taxon>Spirodela</taxon>
    </lineage>
</organism>
<dbReference type="AlphaFoldDB" id="A0A7I8LM73"/>
<evidence type="ECO:0000256" key="1">
    <source>
        <dbReference type="SAM" id="MobiDB-lite"/>
    </source>
</evidence>
<dbReference type="PANTHER" id="PTHR37610">
    <property type="entry name" value="CCHC-TYPE DOMAIN-CONTAINING PROTEIN"/>
    <property type="match status" value="1"/>
</dbReference>
<reference evidence="2" key="1">
    <citation type="submission" date="2020-02" db="EMBL/GenBank/DDBJ databases">
        <authorList>
            <person name="Scholz U."/>
            <person name="Mascher M."/>
            <person name="Fiebig A."/>
        </authorList>
    </citation>
    <scope>NUCLEOTIDE SEQUENCE</scope>
</reference>
<sequence>MILEISNTCMLLAIAKDIWDDIYQTYSRARDSAYIYELKMKMMTTKQGNKIVIEYANQLKMLWQEYDHDKPINMTSPKEGAIYKDYAEHDRTYGFLAGLDPKFDQLRVQILEERDYHPSMSMENTTFVARGGNSPTISKERVKANQSPPLLG</sequence>
<dbReference type="PANTHER" id="PTHR37610:SF40">
    <property type="entry name" value="OS01G0909600 PROTEIN"/>
    <property type="match status" value="1"/>
</dbReference>
<proteinExistence type="predicted"/>